<reference evidence="2 3" key="1">
    <citation type="submission" date="2018-11" db="EMBL/GenBank/DDBJ databases">
        <authorList>
            <consortium name="Pathogen Informatics"/>
        </authorList>
    </citation>
    <scope>NUCLEOTIDE SEQUENCE [LARGE SCALE GENOMIC DNA]</scope>
</reference>
<evidence type="ECO:0000313" key="2">
    <source>
        <dbReference type="EMBL" id="VDK34945.1"/>
    </source>
</evidence>
<sequence>MSNLALRRTECSSENNLGGGSAYTCSQQSSSSRSNRFSETRSQSFSYDQPGMSEKGKWVYHALACFRRKREV</sequence>
<organism evidence="2 3">
    <name type="scientific">Dibothriocephalus latus</name>
    <name type="common">Fish tapeworm</name>
    <name type="synonym">Diphyllobothrium latum</name>
    <dbReference type="NCBI Taxonomy" id="60516"/>
    <lineage>
        <taxon>Eukaryota</taxon>
        <taxon>Metazoa</taxon>
        <taxon>Spiralia</taxon>
        <taxon>Lophotrochozoa</taxon>
        <taxon>Platyhelminthes</taxon>
        <taxon>Cestoda</taxon>
        <taxon>Eucestoda</taxon>
        <taxon>Diphyllobothriidea</taxon>
        <taxon>Diphyllobothriidae</taxon>
        <taxon>Dibothriocephalus</taxon>
    </lineage>
</organism>
<accession>A0A3P6Q4S5</accession>
<name>A0A3P6Q4S5_DIBLA</name>
<feature type="region of interest" description="Disordered" evidence="1">
    <location>
        <begin position="12"/>
        <end position="52"/>
    </location>
</feature>
<dbReference type="Proteomes" id="UP000281553">
    <property type="component" value="Unassembled WGS sequence"/>
</dbReference>
<gene>
    <name evidence="2" type="ORF">DILT_LOCUS632</name>
</gene>
<dbReference type="EMBL" id="UYRU01002889">
    <property type="protein sequence ID" value="VDK34945.1"/>
    <property type="molecule type" value="Genomic_DNA"/>
</dbReference>
<evidence type="ECO:0000313" key="3">
    <source>
        <dbReference type="Proteomes" id="UP000281553"/>
    </source>
</evidence>
<evidence type="ECO:0000256" key="1">
    <source>
        <dbReference type="SAM" id="MobiDB-lite"/>
    </source>
</evidence>
<feature type="compositionally biased region" description="Low complexity" evidence="1">
    <location>
        <begin position="26"/>
        <end position="42"/>
    </location>
</feature>
<proteinExistence type="predicted"/>
<dbReference type="AlphaFoldDB" id="A0A3P6Q4S5"/>
<keyword evidence="3" id="KW-1185">Reference proteome</keyword>
<protein>
    <submittedName>
        <fullName evidence="2">Uncharacterized protein</fullName>
    </submittedName>
</protein>